<dbReference type="PANTHER" id="PTHR24276:SF98">
    <property type="entry name" value="FI18310P1-RELATED"/>
    <property type="match status" value="1"/>
</dbReference>
<evidence type="ECO:0000313" key="10">
    <source>
        <dbReference type="Proteomes" id="UP001168821"/>
    </source>
</evidence>
<dbReference type="GO" id="GO:0006508">
    <property type="term" value="P:proteolysis"/>
    <property type="evidence" value="ECO:0007669"/>
    <property type="project" value="UniProtKB-KW"/>
</dbReference>
<keyword evidence="10" id="KW-1185">Reference proteome</keyword>
<keyword evidence="2 6" id="KW-0645">Protease</keyword>
<evidence type="ECO:0000256" key="2">
    <source>
        <dbReference type="ARBA" id="ARBA00022670"/>
    </source>
</evidence>
<feature type="chain" id="PRO_5041339224" description="Peptidase S1 domain-containing protein" evidence="7">
    <location>
        <begin position="19"/>
        <end position="277"/>
    </location>
</feature>
<dbReference type="InterPro" id="IPR001254">
    <property type="entry name" value="Trypsin_dom"/>
</dbReference>
<sequence length="277" mass="30131">MKIASALVLLTLLTTSLSKGLDDWSQTEILRAQVHPKVRIIGGQEVEPHSVPYQVGLIINNYQYFCGEALISQNYVITAAHCGIVMRTVDVVLGAHNITNAEEATQITISGEKVILHQDYNDTSYLNDIALIKLSQEVSYSDYIQPIKLPSASDEVYDYQVAIATGWGLAKDVPFPSIRDMSQVLLGVEVAVTNMTDCSGYYNDEEYTWVTSGNICTSGYRNKGTCGGDSGGPLALGGVLIGLTSFGTDLCELCSPSVYTKIDYYLDWIAANSDVTL</sequence>
<dbReference type="PRINTS" id="PR00722">
    <property type="entry name" value="CHYMOTRYPSIN"/>
</dbReference>
<dbReference type="PANTHER" id="PTHR24276">
    <property type="entry name" value="POLYSERASE-RELATED"/>
    <property type="match status" value="1"/>
</dbReference>
<evidence type="ECO:0000256" key="6">
    <source>
        <dbReference type="RuleBase" id="RU363034"/>
    </source>
</evidence>
<evidence type="ECO:0000256" key="3">
    <source>
        <dbReference type="ARBA" id="ARBA00022801"/>
    </source>
</evidence>
<evidence type="ECO:0000259" key="8">
    <source>
        <dbReference type="PROSITE" id="PS50240"/>
    </source>
</evidence>
<accession>A0AA38HXW3</accession>
<dbReference type="InterPro" id="IPR033116">
    <property type="entry name" value="TRYPSIN_SER"/>
</dbReference>
<evidence type="ECO:0000256" key="7">
    <source>
        <dbReference type="SAM" id="SignalP"/>
    </source>
</evidence>
<dbReference type="PROSITE" id="PS50240">
    <property type="entry name" value="TRYPSIN_DOM"/>
    <property type="match status" value="1"/>
</dbReference>
<protein>
    <recommendedName>
        <fullName evidence="8">Peptidase S1 domain-containing protein</fullName>
    </recommendedName>
</protein>
<keyword evidence="7" id="KW-0732">Signal</keyword>
<dbReference type="PROSITE" id="PS00135">
    <property type="entry name" value="TRYPSIN_SER"/>
    <property type="match status" value="1"/>
</dbReference>
<dbReference type="SUPFAM" id="SSF50494">
    <property type="entry name" value="Trypsin-like serine proteases"/>
    <property type="match status" value="1"/>
</dbReference>
<reference evidence="9" key="1">
    <citation type="journal article" date="2023" name="G3 (Bethesda)">
        <title>Whole genome assemblies of Zophobas morio and Tenebrio molitor.</title>
        <authorList>
            <person name="Kaur S."/>
            <person name="Stinson S.A."/>
            <person name="diCenzo G.C."/>
        </authorList>
    </citation>
    <scope>NUCLEOTIDE SEQUENCE</scope>
    <source>
        <strain evidence="9">QUZm001</strain>
    </source>
</reference>
<dbReference type="CDD" id="cd00190">
    <property type="entry name" value="Tryp_SPc"/>
    <property type="match status" value="1"/>
</dbReference>
<dbReference type="SMART" id="SM00020">
    <property type="entry name" value="Tryp_SPc"/>
    <property type="match status" value="1"/>
</dbReference>
<evidence type="ECO:0000256" key="1">
    <source>
        <dbReference type="ARBA" id="ARBA00007664"/>
    </source>
</evidence>
<dbReference type="InterPro" id="IPR050430">
    <property type="entry name" value="Peptidase_S1"/>
</dbReference>
<feature type="signal peptide" evidence="7">
    <location>
        <begin position="1"/>
        <end position="18"/>
    </location>
</feature>
<dbReference type="InterPro" id="IPR043504">
    <property type="entry name" value="Peptidase_S1_PA_chymotrypsin"/>
</dbReference>
<dbReference type="PROSITE" id="PS00134">
    <property type="entry name" value="TRYPSIN_HIS"/>
    <property type="match status" value="1"/>
</dbReference>
<dbReference type="EMBL" id="JALNTZ010000007">
    <property type="protein sequence ID" value="KAJ3646498.1"/>
    <property type="molecule type" value="Genomic_DNA"/>
</dbReference>
<dbReference type="AlphaFoldDB" id="A0AA38HXW3"/>
<dbReference type="InterPro" id="IPR001314">
    <property type="entry name" value="Peptidase_S1A"/>
</dbReference>
<dbReference type="GO" id="GO:0004252">
    <property type="term" value="F:serine-type endopeptidase activity"/>
    <property type="evidence" value="ECO:0007669"/>
    <property type="project" value="InterPro"/>
</dbReference>
<dbReference type="InterPro" id="IPR018114">
    <property type="entry name" value="TRYPSIN_HIS"/>
</dbReference>
<organism evidence="9 10">
    <name type="scientific">Zophobas morio</name>
    <dbReference type="NCBI Taxonomy" id="2755281"/>
    <lineage>
        <taxon>Eukaryota</taxon>
        <taxon>Metazoa</taxon>
        <taxon>Ecdysozoa</taxon>
        <taxon>Arthropoda</taxon>
        <taxon>Hexapoda</taxon>
        <taxon>Insecta</taxon>
        <taxon>Pterygota</taxon>
        <taxon>Neoptera</taxon>
        <taxon>Endopterygota</taxon>
        <taxon>Coleoptera</taxon>
        <taxon>Polyphaga</taxon>
        <taxon>Cucujiformia</taxon>
        <taxon>Tenebrionidae</taxon>
        <taxon>Zophobas</taxon>
    </lineage>
</organism>
<comment type="caution">
    <text evidence="9">The sequence shown here is derived from an EMBL/GenBank/DDBJ whole genome shotgun (WGS) entry which is preliminary data.</text>
</comment>
<dbReference type="InterPro" id="IPR009003">
    <property type="entry name" value="Peptidase_S1_PA"/>
</dbReference>
<evidence type="ECO:0000313" key="9">
    <source>
        <dbReference type="EMBL" id="KAJ3646498.1"/>
    </source>
</evidence>
<dbReference type="FunFam" id="2.40.10.10:FF:000118">
    <property type="entry name" value="Chymotrypsinogen A"/>
    <property type="match status" value="1"/>
</dbReference>
<feature type="domain" description="Peptidase S1" evidence="8">
    <location>
        <begin position="40"/>
        <end position="274"/>
    </location>
</feature>
<name>A0AA38HXW3_9CUCU</name>
<evidence type="ECO:0000256" key="5">
    <source>
        <dbReference type="ARBA" id="ARBA00023157"/>
    </source>
</evidence>
<keyword evidence="5" id="KW-1015">Disulfide bond</keyword>
<keyword evidence="4 6" id="KW-0720">Serine protease</keyword>
<dbReference type="Proteomes" id="UP001168821">
    <property type="component" value="Unassembled WGS sequence"/>
</dbReference>
<keyword evidence="3 6" id="KW-0378">Hydrolase</keyword>
<proteinExistence type="inferred from homology"/>
<dbReference type="Gene3D" id="2.40.10.10">
    <property type="entry name" value="Trypsin-like serine proteases"/>
    <property type="match status" value="2"/>
</dbReference>
<gene>
    <name evidence="9" type="ORF">Zmor_024083</name>
</gene>
<comment type="similarity">
    <text evidence="1">Belongs to the peptidase S1 family.</text>
</comment>
<dbReference type="Pfam" id="PF00089">
    <property type="entry name" value="Trypsin"/>
    <property type="match status" value="1"/>
</dbReference>
<evidence type="ECO:0000256" key="4">
    <source>
        <dbReference type="ARBA" id="ARBA00022825"/>
    </source>
</evidence>